<evidence type="ECO:0000256" key="2">
    <source>
        <dbReference type="ARBA" id="ARBA00022729"/>
    </source>
</evidence>
<comment type="similarity">
    <text evidence="1">Belongs to the 'GDSL' lipolytic enzyme family.</text>
</comment>
<protein>
    <submittedName>
        <fullName evidence="4">Uncharacterized protein</fullName>
    </submittedName>
</protein>
<keyword evidence="5" id="KW-1185">Reference proteome</keyword>
<dbReference type="PANTHER" id="PTHR45642:SF139">
    <property type="entry name" value="SGNH HYDROLASE-TYPE ESTERASE DOMAIN-CONTAINING PROTEIN"/>
    <property type="match status" value="1"/>
</dbReference>
<proteinExistence type="inferred from homology"/>
<dbReference type="EMBL" id="LR746267">
    <property type="protein sequence ID" value="CAA7395089.1"/>
    <property type="molecule type" value="Genomic_DNA"/>
</dbReference>
<evidence type="ECO:0000256" key="3">
    <source>
        <dbReference type="SAM" id="SignalP"/>
    </source>
</evidence>
<evidence type="ECO:0000256" key="1">
    <source>
        <dbReference type="ARBA" id="ARBA00008668"/>
    </source>
</evidence>
<dbReference type="InterPro" id="IPR035669">
    <property type="entry name" value="SGNH_plant_lipase-like"/>
</dbReference>
<evidence type="ECO:0000313" key="4">
    <source>
        <dbReference type="EMBL" id="CAA7395089.1"/>
    </source>
</evidence>
<evidence type="ECO:0000313" key="5">
    <source>
        <dbReference type="Proteomes" id="UP000663760"/>
    </source>
</evidence>
<dbReference type="OrthoDB" id="1600564at2759"/>
<dbReference type="InterPro" id="IPR001087">
    <property type="entry name" value="GDSL"/>
</dbReference>
<sequence length="350" mass="37628">MAATVLLPLFILLLAGLGACSAANFSSLLVFGDSTVDTGNNNYISTSFKANHVPYGVGFPGKIPTGRFSDGLLVPDMLLSELGIGQLLPPFLKPNISGDDLRRGVSFASAGSGFDEVTAASSGVISVPKQVDMFKQYIVRLKSAAGAAEASRIVGEALVLISAASNDLSISFYDSPARSGNFTITQYHDFLIQKIEDFIKQVYDLGGRRFLVWGISPIGCGPLQITMKLLSLLERSCVENENADTVVFNSKLQALLGKLQKDLPESKFSFADLYAAATDIFQQPQKYGFVEARRGCCGTGLMEAGELCSSLTPTCPDPSKFVFFDSVHPTEAIYKIVTKNIMEKCIPQLS</sequence>
<dbReference type="InterPro" id="IPR050592">
    <property type="entry name" value="GDSL_lipolytic_enzyme"/>
</dbReference>
<organism evidence="4 5">
    <name type="scientific">Spirodela intermedia</name>
    <name type="common">Intermediate duckweed</name>
    <dbReference type="NCBI Taxonomy" id="51605"/>
    <lineage>
        <taxon>Eukaryota</taxon>
        <taxon>Viridiplantae</taxon>
        <taxon>Streptophyta</taxon>
        <taxon>Embryophyta</taxon>
        <taxon>Tracheophyta</taxon>
        <taxon>Spermatophyta</taxon>
        <taxon>Magnoliopsida</taxon>
        <taxon>Liliopsida</taxon>
        <taxon>Araceae</taxon>
        <taxon>Lemnoideae</taxon>
        <taxon>Spirodela</taxon>
    </lineage>
</organism>
<dbReference type="Pfam" id="PF00657">
    <property type="entry name" value="Lipase_GDSL"/>
    <property type="match status" value="1"/>
</dbReference>
<accession>A0A7I8KBD6</accession>
<feature type="chain" id="PRO_5029468419" evidence="3">
    <location>
        <begin position="23"/>
        <end position="350"/>
    </location>
</feature>
<dbReference type="PANTHER" id="PTHR45642">
    <property type="entry name" value="GDSL ESTERASE/LIPASE EXL3"/>
    <property type="match status" value="1"/>
</dbReference>
<dbReference type="InterPro" id="IPR036514">
    <property type="entry name" value="SGNH_hydro_sf"/>
</dbReference>
<dbReference type="SUPFAM" id="SSF52266">
    <property type="entry name" value="SGNH hydrolase"/>
    <property type="match status" value="1"/>
</dbReference>
<feature type="signal peptide" evidence="3">
    <location>
        <begin position="1"/>
        <end position="22"/>
    </location>
</feature>
<dbReference type="GO" id="GO:0016788">
    <property type="term" value="F:hydrolase activity, acting on ester bonds"/>
    <property type="evidence" value="ECO:0007669"/>
    <property type="project" value="InterPro"/>
</dbReference>
<dbReference type="Proteomes" id="UP000663760">
    <property type="component" value="Chromosome 4"/>
</dbReference>
<keyword evidence="2 3" id="KW-0732">Signal</keyword>
<name>A0A7I8KBD6_SPIIN</name>
<gene>
    <name evidence="4" type="ORF">SI8410_04005750</name>
</gene>
<reference evidence="4" key="1">
    <citation type="submission" date="2020-02" db="EMBL/GenBank/DDBJ databases">
        <authorList>
            <person name="Scholz U."/>
            <person name="Mascher M."/>
            <person name="Fiebig A."/>
        </authorList>
    </citation>
    <scope>NUCLEOTIDE SEQUENCE</scope>
</reference>
<dbReference type="AlphaFoldDB" id="A0A7I8KBD6"/>
<dbReference type="CDD" id="cd01837">
    <property type="entry name" value="SGNH_plant_lipase_like"/>
    <property type="match status" value="1"/>
</dbReference>
<dbReference type="Gene3D" id="3.40.50.1110">
    <property type="entry name" value="SGNH hydrolase"/>
    <property type="match status" value="1"/>
</dbReference>